<comment type="similarity">
    <text evidence="5">Belongs to the iron/ascorbate-dependent oxidoreductase family.</text>
</comment>
<organism evidence="7 8">
    <name type="scientific">Dendrobium nobile</name>
    <name type="common">Orchid</name>
    <dbReference type="NCBI Taxonomy" id="94219"/>
    <lineage>
        <taxon>Eukaryota</taxon>
        <taxon>Viridiplantae</taxon>
        <taxon>Streptophyta</taxon>
        <taxon>Embryophyta</taxon>
        <taxon>Tracheophyta</taxon>
        <taxon>Spermatophyta</taxon>
        <taxon>Magnoliopsida</taxon>
        <taxon>Liliopsida</taxon>
        <taxon>Asparagales</taxon>
        <taxon>Orchidaceae</taxon>
        <taxon>Epidendroideae</taxon>
        <taxon>Malaxideae</taxon>
        <taxon>Dendrobiinae</taxon>
        <taxon>Dendrobium</taxon>
    </lineage>
</organism>
<dbReference type="PROSITE" id="PS51471">
    <property type="entry name" value="FE2OG_OXY"/>
    <property type="match status" value="1"/>
</dbReference>
<dbReference type="InterPro" id="IPR050231">
    <property type="entry name" value="Iron_ascorbate_oxido_reductase"/>
</dbReference>
<feature type="domain" description="Fe2OG dioxygenase" evidence="6">
    <location>
        <begin position="152"/>
        <end position="269"/>
    </location>
</feature>
<keyword evidence="3 5" id="KW-0560">Oxidoreductase</keyword>
<name>A0A8T3B4E1_DENNO</name>
<reference evidence="7" key="1">
    <citation type="journal article" date="2022" name="Front. Genet.">
        <title>Chromosome-Scale Assembly of the Dendrobium nobile Genome Provides Insights Into the Molecular Mechanism of the Biosynthesis of the Medicinal Active Ingredient of Dendrobium.</title>
        <authorList>
            <person name="Xu Q."/>
            <person name="Niu S.-C."/>
            <person name="Li K.-L."/>
            <person name="Zheng P.-J."/>
            <person name="Zhang X.-J."/>
            <person name="Jia Y."/>
            <person name="Liu Y."/>
            <person name="Niu Y.-X."/>
            <person name="Yu L.-H."/>
            <person name="Chen D.-F."/>
            <person name="Zhang G.-Q."/>
        </authorList>
    </citation>
    <scope>NUCLEOTIDE SEQUENCE</scope>
    <source>
        <tissue evidence="7">Leaf</tissue>
    </source>
</reference>
<keyword evidence="8" id="KW-1185">Reference proteome</keyword>
<dbReference type="SUPFAM" id="SSF51197">
    <property type="entry name" value="Clavaminate synthase-like"/>
    <property type="match status" value="1"/>
</dbReference>
<dbReference type="GO" id="GO:0046872">
    <property type="term" value="F:metal ion binding"/>
    <property type="evidence" value="ECO:0007669"/>
    <property type="project" value="UniProtKB-KW"/>
</dbReference>
<keyword evidence="2 5" id="KW-0479">Metal-binding</keyword>
<evidence type="ECO:0000256" key="2">
    <source>
        <dbReference type="ARBA" id="ARBA00022723"/>
    </source>
</evidence>
<dbReference type="GO" id="GO:0016491">
    <property type="term" value="F:oxidoreductase activity"/>
    <property type="evidence" value="ECO:0007669"/>
    <property type="project" value="UniProtKB-KW"/>
</dbReference>
<dbReference type="InterPro" id="IPR027443">
    <property type="entry name" value="IPNS-like_sf"/>
</dbReference>
<dbReference type="PANTHER" id="PTHR47990">
    <property type="entry name" value="2-OXOGLUTARATE (2OG) AND FE(II)-DEPENDENT OXYGENASE SUPERFAMILY PROTEIN-RELATED"/>
    <property type="match status" value="1"/>
</dbReference>
<dbReference type="Pfam" id="PF14226">
    <property type="entry name" value="DIOX_N"/>
    <property type="match status" value="1"/>
</dbReference>
<dbReference type="InterPro" id="IPR005123">
    <property type="entry name" value="Oxoglu/Fe-dep_dioxygenase_dom"/>
</dbReference>
<proteinExistence type="inferred from homology"/>
<dbReference type="OrthoDB" id="288590at2759"/>
<evidence type="ECO:0000259" key="6">
    <source>
        <dbReference type="PROSITE" id="PS51471"/>
    </source>
</evidence>
<comment type="cofactor">
    <cofactor evidence="1">
        <name>L-ascorbate</name>
        <dbReference type="ChEBI" id="CHEBI:38290"/>
    </cofactor>
</comment>
<gene>
    <name evidence="7" type="ORF">KFK09_014887</name>
</gene>
<dbReference type="EMBL" id="JAGYWB010000011">
    <property type="protein sequence ID" value="KAI0503941.1"/>
    <property type="molecule type" value="Genomic_DNA"/>
</dbReference>
<evidence type="ECO:0000256" key="3">
    <source>
        <dbReference type="ARBA" id="ARBA00023002"/>
    </source>
</evidence>
<dbReference type="InterPro" id="IPR044861">
    <property type="entry name" value="IPNS-like_FE2OG_OXY"/>
</dbReference>
<comment type="caution">
    <text evidence="7">The sequence shown here is derived from an EMBL/GenBank/DDBJ whole genome shotgun (WGS) entry which is preliminary data.</text>
</comment>
<sequence length="336" mass="36987">MAADKFSVPVIDLVNYLPMEMKRLAAAVTEFGCFRVINHGIPTTLIADIRATVRSLFQKPVEVKLRSTEKIISGTGYVATNAQPDMTQFFESFGIYDAASYEDVQTFCSLLNASPSQREIISEYASKLHSLSMDIASKISDCLGVVDFSFQEWHGLLSLHNYKFTKESLGSVAAVAHTDSSFVTIIQEDGNVGGLEIIGSTGNFETIDPVSDSFFIIVGDMGTFRFLIASVVIELVCRHQARLSSSSSSVIIELVCLPSRFVSRSRSIRLRNRHPELVRHQEPPSKTNIPSSSAIASIVIELAVASPVILSFSAAQNQRSEIRQALDELCRRYPLP</sequence>
<accession>A0A8T3B4E1</accession>
<evidence type="ECO:0000256" key="1">
    <source>
        <dbReference type="ARBA" id="ARBA00001961"/>
    </source>
</evidence>
<dbReference type="InterPro" id="IPR026992">
    <property type="entry name" value="DIOX_N"/>
</dbReference>
<evidence type="ECO:0000313" key="8">
    <source>
        <dbReference type="Proteomes" id="UP000829196"/>
    </source>
</evidence>
<dbReference type="Proteomes" id="UP000829196">
    <property type="component" value="Unassembled WGS sequence"/>
</dbReference>
<dbReference type="Gene3D" id="2.60.120.330">
    <property type="entry name" value="B-lactam Antibiotic, Isopenicillin N Synthase, Chain"/>
    <property type="match status" value="1"/>
</dbReference>
<dbReference type="Pfam" id="PF03171">
    <property type="entry name" value="2OG-FeII_Oxy"/>
    <property type="match status" value="1"/>
</dbReference>
<keyword evidence="4 5" id="KW-0408">Iron</keyword>
<protein>
    <recommendedName>
        <fullName evidence="6">Fe2OG dioxygenase domain-containing protein</fullName>
    </recommendedName>
</protein>
<evidence type="ECO:0000313" key="7">
    <source>
        <dbReference type="EMBL" id="KAI0503941.1"/>
    </source>
</evidence>
<evidence type="ECO:0000256" key="5">
    <source>
        <dbReference type="RuleBase" id="RU003682"/>
    </source>
</evidence>
<evidence type="ECO:0000256" key="4">
    <source>
        <dbReference type="ARBA" id="ARBA00023004"/>
    </source>
</evidence>
<dbReference type="AlphaFoldDB" id="A0A8T3B4E1"/>
<dbReference type="SMR" id="A0A8T3B4E1"/>